<accession>A0ABR4DVR0</accession>
<protein>
    <submittedName>
        <fullName evidence="1">Uncharacterized protein</fullName>
    </submittedName>
</protein>
<evidence type="ECO:0000313" key="2">
    <source>
        <dbReference type="Proteomes" id="UP001600888"/>
    </source>
</evidence>
<gene>
    <name evidence="1" type="ORF">FJTKL_04798</name>
</gene>
<organism evidence="1 2">
    <name type="scientific">Diaporthe vaccinii</name>
    <dbReference type="NCBI Taxonomy" id="105482"/>
    <lineage>
        <taxon>Eukaryota</taxon>
        <taxon>Fungi</taxon>
        <taxon>Dikarya</taxon>
        <taxon>Ascomycota</taxon>
        <taxon>Pezizomycotina</taxon>
        <taxon>Sordariomycetes</taxon>
        <taxon>Sordariomycetidae</taxon>
        <taxon>Diaporthales</taxon>
        <taxon>Diaporthaceae</taxon>
        <taxon>Diaporthe</taxon>
        <taxon>Diaporthe eres species complex</taxon>
    </lineage>
</organism>
<name>A0ABR4DVR0_9PEZI</name>
<sequence length="635" mass="71467">MANVSKQKMSFRSVPNENKVLTAEIRTFIQKKQSVDLSLDSGNDSVEGFKGQLEALLEELYVHIRNVGSYLGNAATPDEEILEAWESFLGPINALTAVEPHGHLIAARMTLYLAEAYRQHRQLPARLPMSKSSTEPIALRCNFAICLDDLLLSCLAQIWTQSDKREMFKWVFTDFPVKACRCYFAGGITCQDFAGPGNSVEEYHEQRKRDQVKTACITDPAALTPENGVQPRWRWKLAEGDLTQYLRHQYSFRAGYQESADGKSLLIWQDIGSDGPIREYFHYTLVNQDTREEVFRRRAVLRRSRQFILDARKIAECNLARDSERLAQMAMARRSLPAELQVMVLEYLDEIQEHSYVGKLDLPAVYRPFPDISKICRGCTGCARNAAGRMAKDTCPLKSITIWSLPLRAFHTFHQTSGGDWQLCPHVDCAGHHRDASWQSQSVSVEDHLNSIIQSRCGQGLSIGDIGLGLLDPARLATAGVDRARERWLSSDHRDDDENRDDRDVAHWLGIAGLSGVMIHNKSLSGKHEENHCGPVLACWTDAAGRVLGTYSTCEGSRPLRILLELESGPPITGKSVPTQLTMHFMESANSSWPSVQRAIHFKLSFCGAHEKCVFMEDALTTRGRNVFIKRRVCV</sequence>
<dbReference type="EMBL" id="JBAWTH010000191">
    <property type="protein sequence ID" value="KAL2273284.1"/>
    <property type="molecule type" value="Genomic_DNA"/>
</dbReference>
<dbReference type="Proteomes" id="UP001600888">
    <property type="component" value="Unassembled WGS sequence"/>
</dbReference>
<reference evidence="1 2" key="1">
    <citation type="submission" date="2024-03" db="EMBL/GenBank/DDBJ databases">
        <title>A high-quality draft genome sequence of Diaporthe vaccinii, a causative agent of upright dieback and viscid rot disease in cranberry plants.</title>
        <authorList>
            <person name="Sarrasin M."/>
            <person name="Lang B.F."/>
            <person name="Burger G."/>
        </authorList>
    </citation>
    <scope>NUCLEOTIDE SEQUENCE [LARGE SCALE GENOMIC DNA]</scope>
    <source>
        <strain evidence="1 2">IS7</strain>
    </source>
</reference>
<comment type="caution">
    <text evidence="1">The sequence shown here is derived from an EMBL/GenBank/DDBJ whole genome shotgun (WGS) entry which is preliminary data.</text>
</comment>
<evidence type="ECO:0000313" key="1">
    <source>
        <dbReference type="EMBL" id="KAL2273284.1"/>
    </source>
</evidence>
<keyword evidence="2" id="KW-1185">Reference proteome</keyword>
<proteinExistence type="predicted"/>